<gene>
    <name evidence="3" type="primary">LOC106817168</name>
</gene>
<dbReference type="Proteomes" id="UP000695022">
    <property type="component" value="Unplaced"/>
</dbReference>
<sequence length="310" mass="33734">MVKELFEKDFNLSALNFSSLLSESTFCTTAQDAGHLAASSSQVDDTATSQGYVSLLHNHERALRDIATLRKAVRQRDTACLLAEQELLCVRSNAQEAIAETRALRARVRMSEAAAAQARHVETDYDQVVSLLESELAKLASQNPNRKQAGQRDQPFTAPPSELSDILALLQRKEESKSNYAAALDILLQFVYELQKVLSSLGGRNGTALRPSQGMQDENKGGDVSQASLARHRNAVSFLTMRAKETLTQIRASLKDETLPLVFSDKPSLDVSTASRKQTTLNASVTRPCVQLSPVLELQGSIAGTSGMSV</sequence>
<protein>
    <submittedName>
        <fullName evidence="3">Syntaxin-binding protein 4-like</fullName>
    </submittedName>
</protein>
<dbReference type="GeneID" id="106817168"/>
<evidence type="ECO:0000313" key="2">
    <source>
        <dbReference type="Proteomes" id="UP000695022"/>
    </source>
</evidence>
<evidence type="ECO:0000256" key="1">
    <source>
        <dbReference type="SAM" id="MobiDB-lite"/>
    </source>
</evidence>
<feature type="region of interest" description="Disordered" evidence="1">
    <location>
        <begin position="208"/>
        <end position="227"/>
    </location>
</feature>
<reference evidence="3" key="1">
    <citation type="submission" date="2025-08" db="UniProtKB">
        <authorList>
            <consortium name="RefSeq"/>
        </authorList>
    </citation>
    <scope>IDENTIFICATION</scope>
</reference>
<accession>A0ABM1EYN6</accession>
<organism evidence="2 3">
    <name type="scientific">Priapulus caudatus</name>
    <name type="common">Priapulid worm</name>
    <dbReference type="NCBI Taxonomy" id="37621"/>
    <lineage>
        <taxon>Eukaryota</taxon>
        <taxon>Metazoa</taxon>
        <taxon>Ecdysozoa</taxon>
        <taxon>Scalidophora</taxon>
        <taxon>Priapulida</taxon>
        <taxon>Priapulimorpha</taxon>
        <taxon>Priapulimorphida</taxon>
        <taxon>Priapulidae</taxon>
        <taxon>Priapulus</taxon>
    </lineage>
</organism>
<name>A0ABM1EYN6_PRICU</name>
<keyword evidence="2" id="KW-1185">Reference proteome</keyword>
<proteinExistence type="predicted"/>
<dbReference type="RefSeq" id="XP_014677307.1">
    <property type="nucleotide sequence ID" value="XM_014821821.1"/>
</dbReference>
<evidence type="ECO:0000313" key="3">
    <source>
        <dbReference type="RefSeq" id="XP_014677307.1"/>
    </source>
</evidence>
<feature type="region of interest" description="Disordered" evidence="1">
    <location>
        <begin position="141"/>
        <end position="160"/>
    </location>
</feature>